<comment type="caution">
    <text evidence="7">The sequence shown here is derived from an EMBL/GenBank/DDBJ whole genome shotgun (WGS) entry which is preliminary data.</text>
</comment>
<feature type="region of interest" description="Disordered" evidence="5">
    <location>
        <begin position="343"/>
        <end position="365"/>
    </location>
</feature>
<evidence type="ECO:0000313" key="8">
    <source>
        <dbReference type="Proteomes" id="UP000430692"/>
    </source>
</evidence>
<dbReference type="CDD" id="cd05687">
    <property type="entry name" value="S1_RPS1_repeat_ec1_hs1"/>
    <property type="match status" value="1"/>
</dbReference>
<dbReference type="RefSeq" id="WP_160799284.1">
    <property type="nucleotide sequence ID" value="NZ_WUUL01000001.1"/>
</dbReference>
<evidence type="ECO:0000256" key="3">
    <source>
        <dbReference type="ARBA" id="ARBA00023274"/>
    </source>
</evidence>
<organism evidence="7 8">
    <name type="scientific">Shimazuella alba</name>
    <dbReference type="NCBI Taxonomy" id="2690964"/>
    <lineage>
        <taxon>Bacteria</taxon>
        <taxon>Bacillati</taxon>
        <taxon>Bacillota</taxon>
        <taxon>Bacilli</taxon>
        <taxon>Bacillales</taxon>
        <taxon>Thermoactinomycetaceae</taxon>
        <taxon>Shimazuella</taxon>
    </lineage>
</organism>
<dbReference type="InterPro" id="IPR035104">
    <property type="entry name" value="Ribosomal_protein_S1-like"/>
</dbReference>
<sequence length="379" mass="42046">MSEEMKAEFVQVGDIVTGKVVKVEQNQALVDIGYKSEAILPISEVSSLHVEQVADEVQDEQELRVKVIRYNQEEDQFVVSKKAVDAESAWEALQEKFESGKSIVATVADVVKGGLVVNVGIRGFIPASLVELRFVEDFSEYKGKELELKVVELDKEKNKCILSRKAVLEAEANQNKEQTLNSIEVGSVLEGTVQRITDFGAFIDIGGVDGLVHVSEIAWHRVGHPSEAVNVGDSVQVKVLKVDRENERISLSMKETQEGPWQQVAREIQVDDVVKGEVKRLVSFGAFVEVFPGVEGLVHISQISHHHIGTPSEVLKEGEEVQVKVLDIQPDQKRISLSIRDVSEQPAPVKKETKETVKEDNSSFGVTLGDMYPELRNLK</sequence>
<dbReference type="FunFam" id="2.40.50.140:FF:000051">
    <property type="entry name" value="RNA-binding transcriptional accessory protein"/>
    <property type="match status" value="1"/>
</dbReference>
<feature type="compositionally biased region" description="Basic and acidic residues" evidence="5">
    <location>
        <begin position="349"/>
        <end position="361"/>
    </location>
</feature>
<keyword evidence="8" id="KW-1185">Reference proteome</keyword>
<feature type="domain" description="S1 motif" evidence="6">
    <location>
        <begin position="13"/>
        <end position="82"/>
    </location>
</feature>
<evidence type="ECO:0000256" key="1">
    <source>
        <dbReference type="ARBA" id="ARBA00006767"/>
    </source>
</evidence>
<dbReference type="PROSITE" id="PS50126">
    <property type="entry name" value="S1"/>
    <property type="match status" value="4"/>
</dbReference>
<dbReference type="PANTHER" id="PTHR10724:SF7">
    <property type="entry name" value="SMALL RIBOSOMAL SUBUNIT PROTEIN BS1C"/>
    <property type="match status" value="1"/>
</dbReference>
<dbReference type="CDD" id="cd04465">
    <property type="entry name" value="S1_RPS1_repeat_ec2_hs2"/>
    <property type="match status" value="1"/>
</dbReference>
<feature type="domain" description="S1 motif" evidence="6">
    <location>
        <begin position="186"/>
        <end position="254"/>
    </location>
</feature>
<evidence type="ECO:0000256" key="2">
    <source>
        <dbReference type="ARBA" id="ARBA00022980"/>
    </source>
</evidence>
<dbReference type="InterPro" id="IPR003029">
    <property type="entry name" value="S1_domain"/>
</dbReference>
<dbReference type="EMBL" id="WUUL01000001">
    <property type="protein sequence ID" value="MXQ52236.1"/>
    <property type="molecule type" value="Genomic_DNA"/>
</dbReference>
<keyword evidence="3" id="KW-0687">Ribonucleoprotein</keyword>
<feature type="domain" description="S1 motif" evidence="6">
    <location>
        <begin position="271"/>
        <end position="340"/>
    </location>
</feature>
<feature type="domain" description="S1 motif" evidence="6">
    <location>
        <begin position="100"/>
        <end position="165"/>
    </location>
</feature>
<dbReference type="GO" id="GO:0006412">
    <property type="term" value="P:translation"/>
    <property type="evidence" value="ECO:0007669"/>
    <property type="project" value="TreeGrafter"/>
</dbReference>
<name>A0A6I4VQK9_9BACL</name>
<comment type="function">
    <text evidence="4">Binds mRNA; thus facilitating recognition of the initiation point. It is needed to translate mRNA with a short Shine-Dalgarno (SD) purine-rich sequence.</text>
</comment>
<dbReference type="Proteomes" id="UP000430692">
    <property type="component" value="Unassembled WGS sequence"/>
</dbReference>
<dbReference type="InterPro" id="IPR050437">
    <property type="entry name" value="Ribos_protein_bS1-like"/>
</dbReference>
<evidence type="ECO:0000256" key="5">
    <source>
        <dbReference type="SAM" id="MobiDB-lite"/>
    </source>
</evidence>
<dbReference type="SMART" id="SM00316">
    <property type="entry name" value="S1"/>
    <property type="match status" value="4"/>
</dbReference>
<dbReference type="Gene3D" id="2.40.50.140">
    <property type="entry name" value="Nucleic acid-binding proteins"/>
    <property type="match status" value="4"/>
</dbReference>
<dbReference type="CDD" id="cd05688">
    <property type="entry name" value="S1_RPS1_repeat_ec3"/>
    <property type="match status" value="1"/>
</dbReference>
<keyword evidence="2 7" id="KW-0689">Ribosomal protein</keyword>
<dbReference type="AlphaFoldDB" id="A0A6I4VQK9"/>
<dbReference type="FunFam" id="2.40.50.140:FF:000103">
    <property type="entry name" value="protein RRP5 homolog"/>
    <property type="match status" value="1"/>
</dbReference>
<evidence type="ECO:0000313" key="7">
    <source>
        <dbReference type="EMBL" id="MXQ52236.1"/>
    </source>
</evidence>
<dbReference type="NCBIfam" id="NF005208">
    <property type="entry name" value="PRK06676.1"/>
    <property type="match status" value="1"/>
</dbReference>
<dbReference type="GO" id="GO:0003729">
    <property type="term" value="F:mRNA binding"/>
    <property type="evidence" value="ECO:0007669"/>
    <property type="project" value="TreeGrafter"/>
</dbReference>
<evidence type="ECO:0000256" key="4">
    <source>
        <dbReference type="ARBA" id="ARBA00025604"/>
    </source>
</evidence>
<protein>
    <submittedName>
        <fullName evidence="7">30S ribosomal protein S1</fullName>
    </submittedName>
</protein>
<gene>
    <name evidence="7" type="primary">rpsA</name>
    <name evidence="7" type="ORF">GSM42_00415</name>
</gene>
<reference evidence="7 8" key="1">
    <citation type="submission" date="2019-12" db="EMBL/GenBank/DDBJ databases">
        <title>Whole-genome analyses of novel actinobacteria.</title>
        <authorList>
            <person name="Sahin N."/>
            <person name="Saygin H."/>
        </authorList>
    </citation>
    <scope>NUCLEOTIDE SEQUENCE [LARGE SCALE GENOMIC DNA]</scope>
    <source>
        <strain evidence="7 8">KC615</strain>
    </source>
</reference>
<dbReference type="InterPro" id="IPR012340">
    <property type="entry name" value="NA-bd_OB-fold"/>
</dbReference>
<dbReference type="GO" id="GO:0003735">
    <property type="term" value="F:structural constituent of ribosome"/>
    <property type="evidence" value="ECO:0007669"/>
    <property type="project" value="TreeGrafter"/>
</dbReference>
<accession>A0A6I4VQK9</accession>
<evidence type="ECO:0000259" key="6">
    <source>
        <dbReference type="PROSITE" id="PS50126"/>
    </source>
</evidence>
<dbReference type="Pfam" id="PF00575">
    <property type="entry name" value="S1"/>
    <property type="match status" value="4"/>
</dbReference>
<proteinExistence type="inferred from homology"/>
<dbReference type="SUPFAM" id="SSF50249">
    <property type="entry name" value="Nucleic acid-binding proteins"/>
    <property type="match status" value="4"/>
</dbReference>
<comment type="similarity">
    <text evidence="1">Belongs to the bacterial ribosomal protein bS1 family.</text>
</comment>
<dbReference type="PANTHER" id="PTHR10724">
    <property type="entry name" value="30S RIBOSOMAL PROTEIN S1"/>
    <property type="match status" value="1"/>
</dbReference>
<dbReference type="GO" id="GO:0022627">
    <property type="term" value="C:cytosolic small ribosomal subunit"/>
    <property type="evidence" value="ECO:0007669"/>
    <property type="project" value="TreeGrafter"/>
</dbReference>
<dbReference type="PRINTS" id="PR00681">
    <property type="entry name" value="RIBOSOMALS1"/>
</dbReference>